<protein>
    <submittedName>
        <fullName evidence="1">Uncharacterized protein</fullName>
    </submittedName>
</protein>
<evidence type="ECO:0000313" key="2">
    <source>
        <dbReference type="Proteomes" id="UP001303046"/>
    </source>
</evidence>
<evidence type="ECO:0000313" key="1">
    <source>
        <dbReference type="EMBL" id="KAK6749498.1"/>
    </source>
</evidence>
<keyword evidence="2" id="KW-1185">Reference proteome</keyword>
<comment type="caution">
    <text evidence="1">The sequence shown here is derived from an EMBL/GenBank/DDBJ whole genome shotgun (WGS) entry which is preliminary data.</text>
</comment>
<accession>A0ABR1DHD5</accession>
<sequence length="84" mass="9995">MFPDPNWKRPPDRKRKSWTEVVKEGLRILGVDRQFSRDVKFRRLWNNDGWVDSMRTLAEDRGGWAKLCPRSAHFGEVAGNRVRR</sequence>
<reference evidence="1 2" key="1">
    <citation type="submission" date="2023-08" db="EMBL/GenBank/DDBJ databases">
        <title>A Necator americanus chromosomal reference genome.</title>
        <authorList>
            <person name="Ilik V."/>
            <person name="Petrzelkova K.J."/>
            <person name="Pardy F."/>
            <person name="Fuh T."/>
            <person name="Niatou-Singa F.S."/>
            <person name="Gouil Q."/>
            <person name="Baker L."/>
            <person name="Ritchie M.E."/>
            <person name="Jex A.R."/>
            <person name="Gazzola D."/>
            <person name="Li H."/>
            <person name="Toshio Fujiwara R."/>
            <person name="Zhan B."/>
            <person name="Aroian R.V."/>
            <person name="Pafco B."/>
            <person name="Schwarz E.M."/>
        </authorList>
    </citation>
    <scope>NUCLEOTIDE SEQUENCE [LARGE SCALE GENOMIC DNA]</scope>
    <source>
        <strain evidence="1 2">Aroian</strain>
        <tissue evidence="1">Whole animal</tissue>
    </source>
</reference>
<name>A0ABR1DHD5_NECAM</name>
<proteinExistence type="predicted"/>
<dbReference type="EMBL" id="JAVFWL010000004">
    <property type="protein sequence ID" value="KAK6749498.1"/>
    <property type="molecule type" value="Genomic_DNA"/>
</dbReference>
<dbReference type="Proteomes" id="UP001303046">
    <property type="component" value="Unassembled WGS sequence"/>
</dbReference>
<organism evidence="1 2">
    <name type="scientific">Necator americanus</name>
    <name type="common">Human hookworm</name>
    <dbReference type="NCBI Taxonomy" id="51031"/>
    <lineage>
        <taxon>Eukaryota</taxon>
        <taxon>Metazoa</taxon>
        <taxon>Ecdysozoa</taxon>
        <taxon>Nematoda</taxon>
        <taxon>Chromadorea</taxon>
        <taxon>Rhabditida</taxon>
        <taxon>Rhabditina</taxon>
        <taxon>Rhabditomorpha</taxon>
        <taxon>Strongyloidea</taxon>
        <taxon>Ancylostomatidae</taxon>
        <taxon>Bunostominae</taxon>
        <taxon>Necator</taxon>
    </lineage>
</organism>
<gene>
    <name evidence="1" type="primary">Necator_chrIV.g15152</name>
    <name evidence="1" type="ORF">RB195_001857</name>
</gene>